<feature type="binding site" evidence="5">
    <location>
        <begin position="58"/>
        <end position="61"/>
    </location>
    <ligand>
        <name>NADP(+)</name>
        <dbReference type="ChEBI" id="CHEBI:58349"/>
    </ligand>
</feature>
<evidence type="ECO:0000256" key="4">
    <source>
        <dbReference type="HAMAP-Rule" id="MF_01925"/>
    </source>
</evidence>
<dbReference type="AlphaFoldDB" id="A0A1G4G5W2"/>
<dbReference type="EC" id="1.5.1.2" evidence="4"/>
<dbReference type="PIRSF" id="PIRSF000193">
    <property type="entry name" value="Pyrrol-5-carb_rd"/>
    <property type="match status" value="1"/>
</dbReference>
<proteinExistence type="inferred from homology"/>
<dbReference type="STRING" id="1642646.ING2E5A_1101"/>
<dbReference type="Gene3D" id="3.40.50.720">
    <property type="entry name" value="NAD(P)-binding Rossmann-like Domain"/>
    <property type="match status" value="1"/>
</dbReference>
<evidence type="ECO:0000313" key="9">
    <source>
        <dbReference type="Proteomes" id="UP000178485"/>
    </source>
</evidence>
<name>A0A1G4G5W2_9BACT</name>
<comment type="catalytic activity">
    <reaction evidence="4">
        <text>L-proline + NADP(+) = (S)-1-pyrroline-5-carboxylate + NADPH + 2 H(+)</text>
        <dbReference type="Rhea" id="RHEA:14109"/>
        <dbReference type="ChEBI" id="CHEBI:15378"/>
        <dbReference type="ChEBI" id="CHEBI:17388"/>
        <dbReference type="ChEBI" id="CHEBI:57783"/>
        <dbReference type="ChEBI" id="CHEBI:58349"/>
        <dbReference type="ChEBI" id="CHEBI:60039"/>
        <dbReference type="EC" id="1.5.1.2"/>
    </reaction>
</comment>
<dbReference type="KEGG" id="pmuc:ING2E5A_1101"/>
<evidence type="ECO:0000256" key="3">
    <source>
        <dbReference type="ARBA" id="ARBA00023002"/>
    </source>
</evidence>
<keyword evidence="4" id="KW-0963">Cytoplasm</keyword>
<evidence type="ECO:0000256" key="2">
    <source>
        <dbReference type="ARBA" id="ARBA00022857"/>
    </source>
</evidence>
<organism evidence="8 9">
    <name type="scientific">Petrimonas mucosa</name>
    <dbReference type="NCBI Taxonomy" id="1642646"/>
    <lineage>
        <taxon>Bacteria</taxon>
        <taxon>Pseudomonadati</taxon>
        <taxon>Bacteroidota</taxon>
        <taxon>Bacteroidia</taxon>
        <taxon>Bacteroidales</taxon>
        <taxon>Dysgonomonadaceae</taxon>
        <taxon>Petrimonas</taxon>
    </lineage>
</organism>
<keyword evidence="4" id="KW-0641">Proline biosynthesis</keyword>
<comment type="catalytic activity">
    <reaction evidence="4">
        <text>L-proline + NAD(+) = (S)-1-pyrroline-5-carboxylate + NADH + 2 H(+)</text>
        <dbReference type="Rhea" id="RHEA:14105"/>
        <dbReference type="ChEBI" id="CHEBI:15378"/>
        <dbReference type="ChEBI" id="CHEBI:17388"/>
        <dbReference type="ChEBI" id="CHEBI:57540"/>
        <dbReference type="ChEBI" id="CHEBI:57945"/>
        <dbReference type="ChEBI" id="CHEBI:60039"/>
        <dbReference type="EC" id="1.5.1.2"/>
    </reaction>
</comment>
<keyword evidence="3 4" id="KW-0560">Oxidoreductase</keyword>
<feature type="domain" description="Pyrroline-5-carboxylate reductase dimerisation" evidence="7">
    <location>
        <begin position="149"/>
        <end position="255"/>
    </location>
</feature>
<comment type="function">
    <text evidence="4">Catalyzes the reduction of 1-pyrroline-5-carboxylate (PCA) to L-proline.</text>
</comment>
<dbReference type="GO" id="GO:0005737">
    <property type="term" value="C:cytoplasm"/>
    <property type="evidence" value="ECO:0007669"/>
    <property type="project" value="UniProtKB-SubCell"/>
</dbReference>
<dbReference type="SUPFAM" id="SSF51735">
    <property type="entry name" value="NAD(P)-binding Rossmann-fold domains"/>
    <property type="match status" value="1"/>
</dbReference>
<dbReference type="UniPathway" id="UPA00098">
    <property type="reaction ID" value="UER00361"/>
</dbReference>
<evidence type="ECO:0000256" key="1">
    <source>
        <dbReference type="ARBA" id="ARBA00005525"/>
    </source>
</evidence>
<dbReference type="InterPro" id="IPR029036">
    <property type="entry name" value="P5CR_dimer"/>
</dbReference>
<gene>
    <name evidence="4 8" type="primary">proC</name>
    <name evidence="8" type="ORF">ING2E5A_1101</name>
</gene>
<evidence type="ECO:0000259" key="7">
    <source>
        <dbReference type="Pfam" id="PF14748"/>
    </source>
</evidence>
<dbReference type="Pfam" id="PF03807">
    <property type="entry name" value="F420_oxidored"/>
    <property type="match status" value="1"/>
</dbReference>
<dbReference type="Pfam" id="PF14748">
    <property type="entry name" value="P5CR_dimer"/>
    <property type="match status" value="1"/>
</dbReference>
<dbReference type="GO" id="GO:0004735">
    <property type="term" value="F:pyrroline-5-carboxylate reductase activity"/>
    <property type="evidence" value="ECO:0007669"/>
    <property type="project" value="UniProtKB-UniRule"/>
</dbReference>
<dbReference type="Gene3D" id="1.10.3730.10">
    <property type="entry name" value="ProC C-terminal domain-like"/>
    <property type="match status" value="1"/>
</dbReference>
<keyword evidence="2 4" id="KW-0521">NADP</keyword>
<evidence type="ECO:0000259" key="6">
    <source>
        <dbReference type="Pfam" id="PF03807"/>
    </source>
</evidence>
<dbReference type="InterPro" id="IPR036291">
    <property type="entry name" value="NAD(P)-bd_dom_sf"/>
</dbReference>
<dbReference type="InterPro" id="IPR000304">
    <property type="entry name" value="Pyrroline-COOH_reductase"/>
</dbReference>
<feature type="binding site" evidence="5">
    <location>
        <begin position="6"/>
        <end position="11"/>
    </location>
    <ligand>
        <name>NADP(+)</name>
        <dbReference type="ChEBI" id="CHEBI:58349"/>
    </ligand>
</feature>
<dbReference type="InterPro" id="IPR008927">
    <property type="entry name" value="6-PGluconate_DH-like_C_sf"/>
</dbReference>
<dbReference type="Proteomes" id="UP000178485">
    <property type="component" value="Chromosome i"/>
</dbReference>
<evidence type="ECO:0000256" key="5">
    <source>
        <dbReference type="PIRSR" id="PIRSR000193-1"/>
    </source>
</evidence>
<keyword evidence="4" id="KW-0028">Amino-acid biosynthesis</keyword>
<dbReference type="HAMAP" id="MF_01925">
    <property type="entry name" value="P5C_reductase"/>
    <property type="match status" value="1"/>
</dbReference>
<dbReference type="PANTHER" id="PTHR11645:SF0">
    <property type="entry name" value="PYRROLINE-5-CARBOXYLATE REDUCTASE 3"/>
    <property type="match status" value="1"/>
</dbReference>
<sequence length="258" mass="29158">MKYGFIGFGNLAKAVYQGLERVNGIEFAYFARSKKGVKMHYFDRIEELVSFADVIWIAVKPQDIGGILEQLQPLKLEEKVIVSPVAGKSIAFIEKYLGNRVPIVRIMPNLAIAYRKSVTAFATNQPHNPHTEAIFEILSQLGKAVKLNEEGFDLFTSVFGSGPAFILAFIQIFKEKMREFELPGNVLDELLLELTQGTTQYFAENQLNYSIEELIRNITSKGGTTQAGLEYFRQHEIGRHFEGVLDAARRRSEEMSRG</sequence>
<dbReference type="EMBL" id="LT608328">
    <property type="protein sequence ID" value="SCM56915.1"/>
    <property type="molecule type" value="Genomic_DNA"/>
</dbReference>
<dbReference type="InterPro" id="IPR028939">
    <property type="entry name" value="P5C_Rdtase_cat_N"/>
</dbReference>
<accession>A0A1G4G5W2</accession>
<feature type="domain" description="Pyrroline-5-carboxylate reductase catalytic N-terminal" evidence="6">
    <location>
        <begin position="2"/>
        <end position="87"/>
    </location>
</feature>
<comment type="pathway">
    <text evidence="4">Amino-acid biosynthesis; L-proline biosynthesis; L-proline from L-glutamate 5-semialdehyde: step 1/1.</text>
</comment>
<comment type="similarity">
    <text evidence="1 4">Belongs to the pyrroline-5-carboxylate reductase family.</text>
</comment>
<dbReference type="SUPFAM" id="SSF48179">
    <property type="entry name" value="6-phosphogluconate dehydrogenase C-terminal domain-like"/>
    <property type="match status" value="1"/>
</dbReference>
<dbReference type="PANTHER" id="PTHR11645">
    <property type="entry name" value="PYRROLINE-5-CARBOXYLATE REDUCTASE"/>
    <property type="match status" value="1"/>
</dbReference>
<reference evidence="8 9" key="1">
    <citation type="submission" date="2016-08" db="EMBL/GenBank/DDBJ databases">
        <authorList>
            <person name="Seilhamer J.J."/>
        </authorList>
    </citation>
    <scope>NUCLEOTIDE SEQUENCE [LARGE SCALE GENOMIC DNA]</scope>
    <source>
        <strain evidence="8">ING2-E5A</strain>
    </source>
</reference>
<evidence type="ECO:0000313" key="8">
    <source>
        <dbReference type="EMBL" id="SCM56915.1"/>
    </source>
</evidence>
<protein>
    <recommendedName>
        <fullName evidence="4">Pyrroline-5-carboxylate reductase</fullName>
        <shortName evidence="4">P5C reductase</shortName>
        <shortName evidence="4">P5CR</shortName>
        <ecNumber evidence="4">1.5.1.2</ecNumber>
    </recommendedName>
    <alternativeName>
        <fullName evidence="4">PCA reductase</fullName>
    </alternativeName>
</protein>
<dbReference type="GO" id="GO:0055129">
    <property type="term" value="P:L-proline biosynthetic process"/>
    <property type="evidence" value="ECO:0007669"/>
    <property type="project" value="UniProtKB-UniRule"/>
</dbReference>
<comment type="subcellular location">
    <subcellularLocation>
        <location evidence="4">Cytoplasm</location>
    </subcellularLocation>
</comment>
<keyword evidence="9" id="KW-1185">Reference proteome</keyword>
<dbReference type="RefSeq" id="WP_071136504.1">
    <property type="nucleotide sequence ID" value="NZ_DUQN01000061.1"/>
</dbReference>